<evidence type="ECO:0000313" key="11">
    <source>
        <dbReference type="Proteomes" id="UP001209878"/>
    </source>
</evidence>
<dbReference type="InterPro" id="IPR021897">
    <property type="entry name" value="FAP206"/>
</dbReference>
<evidence type="ECO:0000256" key="6">
    <source>
        <dbReference type="ARBA" id="ARBA00023069"/>
    </source>
</evidence>
<evidence type="ECO:0000256" key="2">
    <source>
        <dbReference type="ARBA" id="ARBA00010500"/>
    </source>
</evidence>
<comment type="subcellular location">
    <subcellularLocation>
        <location evidence="1">Cytoplasm</location>
        <location evidence="1">Cytoskeleton</location>
        <location evidence="1">Cilium axoneme</location>
    </subcellularLocation>
</comment>
<evidence type="ECO:0000313" key="10">
    <source>
        <dbReference type="EMBL" id="KAK2178039.1"/>
    </source>
</evidence>
<comment type="caution">
    <text evidence="10">The sequence shown here is derived from an EMBL/GenBank/DDBJ whole genome shotgun (WGS) entry which is preliminary data.</text>
</comment>
<reference evidence="10" key="1">
    <citation type="journal article" date="2023" name="Mol. Biol. Evol.">
        <title>Third-Generation Sequencing Reveals the Adaptive Role of the Epigenome in Three Deep-Sea Polychaetes.</title>
        <authorList>
            <person name="Perez M."/>
            <person name="Aroh O."/>
            <person name="Sun Y."/>
            <person name="Lan Y."/>
            <person name="Juniper S.K."/>
            <person name="Young C.R."/>
            <person name="Angers B."/>
            <person name="Qian P.Y."/>
        </authorList>
    </citation>
    <scope>NUCLEOTIDE SEQUENCE</scope>
    <source>
        <strain evidence="10">R07B-5</strain>
    </source>
</reference>
<keyword evidence="4" id="KW-0963">Cytoplasm</keyword>
<dbReference type="GO" id="GO:0003356">
    <property type="term" value="P:regulation of cilium beat frequency"/>
    <property type="evidence" value="ECO:0007669"/>
    <property type="project" value="TreeGrafter"/>
</dbReference>
<comment type="function">
    <text evidence="9">Essential for sperm motility and is involved in the regulation of the beating frequency of motile cilia on the epithelial cells of the respiratory tract. Required for the establishment of radial spokes in sperm flagella.</text>
</comment>
<evidence type="ECO:0000256" key="8">
    <source>
        <dbReference type="ARBA" id="ARBA00023273"/>
    </source>
</evidence>
<protein>
    <recommendedName>
        <fullName evidence="3">Cilia- and flagella-associated protein 206</fullName>
    </recommendedName>
</protein>
<dbReference type="PANTHER" id="PTHR21442:SF0">
    <property type="entry name" value="CILIA- AND FLAGELLA-ASSOCIATED PROTEIN 206"/>
    <property type="match status" value="1"/>
</dbReference>
<accession>A0AAD9KUR8</accession>
<evidence type="ECO:0000256" key="5">
    <source>
        <dbReference type="ARBA" id="ARBA00022794"/>
    </source>
</evidence>
<proteinExistence type="inferred from homology"/>
<dbReference type="GO" id="GO:0036064">
    <property type="term" value="C:ciliary basal body"/>
    <property type="evidence" value="ECO:0007669"/>
    <property type="project" value="TreeGrafter"/>
</dbReference>
<evidence type="ECO:0000256" key="3">
    <source>
        <dbReference type="ARBA" id="ARBA00021602"/>
    </source>
</evidence>
<keyword evidence="7" id="KW-0206">Cytoskeleton</keyword>
<keyword evidence="6" id="KW-0969">Cilium</keyword>
<dbReference type="PANTHER" id="PTHR21442">
    <property type="entry name" value="CILIA- AND FLAGELLA-ASSOCIATED PROTEIN 206"/>
    <property type="match status" value="1"/>
</dbReference>
<evidence type="ECO:0000256" key="7">
    <source>
        <dbReference type="ARBA" id="ARBA00023212"/>
    </source>
</evidence>
<comment type="similarity">
    <text evidence="2">Belongs to the CFAP206 family.</text>
</comment>
<evidence type="ECO:0000256" key="9">
    <source>
        <dbReference type="ARBA" id="ARBA00045321"/>
    </source>
</evidence>
<dbReference type="GO" id="GO:0005930">
    <property type="term" value="C:axoneme"/>
    <property type="evidence" value="ECO:0007669"/>
    <property type="project" value="UniProtKB-SubCell"/>
</dbReference>
<keyword evidence="8" id="KW-0966">Cell projection</keyword>
<evidence type="ECO:0000256" key="1">
    <source>
        <dbReference type="ARBA" id="ARBA00004430"/>
    </source>
</evidence>
<dbReference type="Proteomes" id="UP001209878">
    <property type="component" value="Unassembled WGS sequence"/>
</dbReference>
<keyword evidence="11" id="KW-1185">Reference proteome</keyword>
<organism evidence="10 11">
    <name type="scientific">Ridgeia piscesae</name>
    <name type="common">Tubeworm</name>
    <dbReference type="NCBI Taxonomy" id="27915"/>
    <lineage>
        <taxon>Eukaryota</taxon>
        <taxon>Metazoa</taxon>
        <taxon>Spiralia</taxon>
        <taxon>Lophotrochozoa</taxon>
        <taxon>Annelida</taxon>
        <taxon>Polychaeta</taxon>
        <taxon>Sedentaria</taxon>
        <taxon>Canalipalpata</taxon>
        <taxon>Sabellida</taxon>
        <taxon>Siboglinidae</taxon>
        <taxon>Ridgeia</taxon>
    </lineage>
</organism>
<gene>
    <name evidence="10" type="ORF">NP493_564g00035</name>
</gene>
<dbReference type="GO" id="GO:0030030">
    <property type="term" value="P:cell projection organization"/>
    <property type="evidence" value="ECO:0007669"/>
    <property type="project" value="UniProtKB-KW"/>
</dbReference>
<sequence length="166" mass="18866">MRLSLCCSYVQQVAEAANKSPELIHLLELHAQFASITPYSQGREAERMMEKPLTKQHSGTQTDTHFYESNIVSTYEWNEWELRRKAMKLANMRGKITTSMQTNLSSSMRDIAVQSFPGRVKSTQTKQDNYTNVPKPHVFLAGLRGGGVNRPTEMVKTDLTIDIEQT</sequence>
<dbReference type="EMBL" id="JAODUO010000564">
    <property type="protein sequence ID" value="KAK2178039.1"/>
    <property type="molecule type" value="Genomic_DNA"/>
</dbReference>
<name>A0AAD9KUR8_RIDPI</name>
<dbReference type="AlphaFoldDB" id="A0AAD9KUR8"/>
<evidence type="ECO:0000256" key="4">
    <source>
        <dbReference type="ARBA" id="ARBA00022490"/>
    </source>
</evidence>
<keyword evidence="5" id="KW-0970">Cilium biogenesis/degradation</keyword>